<protein>
    <submittedName>
        <fullName evidence="1">Uncharacterized protein</fullName>
    </submittedName>
</protein>
<sequence length="113" mass="12080">MGEALLSTSSGDSYTPATTPIYCTLDIHISIHHNTSHYHRHTRKHHSGGGCARVAWCGSLCRTIEPVPARQSGGMAWGSLTAPWGAQQGAAALVGCYLCGCLGHVPKRWAPVW</sequence>
<organism evidence="1 2">
    <name type="scientific">Ameca splendens</name>
    <dbReference type="NCBI Taxonomy" id="208324"/>
    <lineage>
        <taxon>Eukaryota</taxon>
        <taxon>Metazoa</taxon>
        <taxon>Chordata</taxon>
        <taxon>Craniata</taxon>
        <taxon>Vertebrata</taxon>
        <taxon>Euteleostomi</taxon>
        <taxon>Actinopterygii</taxon>
        <taxon>Neopterygii</taxon>
        <taxon>Teleostei</taxon>
        <taxon>Neoteleostei</taxon>
        <taxon>Acanthomorphata</taxon>
        <taxon>Ovalentaria</taxon>
        <taxon>Atherinomorphae</taxon>
        <taxon>Cyprinodontiformes</taxon>
        <taxon>Goodeidae</taxon>
        <taxon>Ameca</taxon>
    </lineage>
</organism>
<evidence type="ECO:0000313" key="2">
    <source>
        <dbReference type="Proteomes" id="UP001469553"/>
    </source>
</evidence>
<proteinExistence type="predicted"/>
<gene>
    <name evidence="1" type="ORF">AMECASPLE_012015</name>
</gene>
<accession>A0ABV0YZP0</accession>
<dbReference type="EMBL" id="JAHRIP010047766">
    <property type="protein sequence ID" value="MEQ2299100.1"/>
    <property type="molecule type" value="Genomic_DNA"/>
</dbReference>
<comment type="caution">
    <text evidence="1">The sequence shown here is derived from an EMBL/GenBank/DDBJ whole genome shotgun (WGS) entry which is preliminary data.</text>
</comment>
<dbReference type="Proteomes" id="UP001469553">
    <property type="component" value="Unassembled WGS sequence"/>
</dbReference>
<keyword evidence="2" id="KW-1185">Reference proteome</keyword>
<name>A0ABV0YZP0_9TELE</name>
<evidence type="ECO:0000313" key="1">
    <source>
        <dbReference type="EMBL" id="MEQ2299100.1"/>
    </source>
</evidence>
<reference evidence="1 2" key="1">
    <citation type="submission" date="2021-06" db="EMBL/GenBank/DDBJ databases">
        <authorList>
            <person name="Palmer J.M."/>
        </authorList>
    </citation>
    <scope>NUCLEOTIDE SEQUENCE [LARGE SCALE GENOMIC DNA]</scope>
    <source>
        <strain evidence="1 2">AS_MEX2019</strain>
        <tissue evidence="1">Muscle</tissue>
    </source>
</reference>